<proteinExistence type="predicted"/>
<evidence type="ECO:0000259" key="1">
    <source>
        <dbReference type="Pfam" id="PF01609"/>
    </source>
</evidence>
<dbReference type="KEGG" id="app:CAP2UW1_0129"/>
<dbReference type="GO" id="GO:0006313">
    <property type="term" value="P:DNA transposition"/>
    <property type="evidence" value="ECO:0007669"/>
    <property type="project" value="InterPro"/>
</dbReference>
<evidence type="ECO:0000313" key="2">
    <source>
        <dbReference type="EMBL" id="ACV33489.1"/>
    </source>
</evidence>
<dbReference type="EMBL" id="CP001715">
    <property type="protein sequence ID" value="ACV33489.1"/>
    <property type="molecule type" value="Genomic_DNA"/>
</dbReference>
<dbReference type="STRING" id="522306.CAP2UW1_0129"/>
<dbReference type="InterPro" id="IPR012337">
    <property type="entry name" value="RNaseH-like_sf"/>
</dbReference>
<dbReference type="OrthoDB" id="58819at2"/>
<dbReference type="GO" id="GO:0003677">
    <property type="term" value="F:DNA binding"/>
    <property type="evidence" value="ECO:0007669"/>
    <property type="project" value="InterPro"/>
</dbReference>
<dbReference type="KEGG" id="app:CAP2UW1_3329"/>
<reference evidence="3" key="1">
    <citation type="submission" date="2009-08" db="EMBL/GenBank/DDBJ databases">
        <authorList>
            <consortium name="US DOE Joint Genome Institute"/>
            <person name="Lucas S."/>
            <person name="Copeland A."/>
            <person name="Lapidus A."/>
            <person name="Glavina del Rio T."/>
            <person name="Dalin E."/>
            <person name="Tice H."/>
            <person name="Bruce D."/>
            <person name="Barry K."/>
            <person name="Pitluck S."/>
            <person name="Lowry S."/>
            <person name="Larimer F."/>
            <person name="Land M."/>
            <person name="Hauser L."/>
            <person name="Kyrpides N."/>
            <person name="Ivanova N."/>
            <person name="McMahon K.D."/>
            <person name="Hugenholtz P."/>
        </authorList>
    </citation>
    <scope>NUCLEOTIDE SEQUENCE</scope>
    <source>
        <strain evidence="3">UW-1</strain>
    </source>
</reference>
<gene>
    <name evidence="2" type="ordered locus">CAP2UW1_0129</name>
    <name evidence="3" type="ordered locus">CAP2UW1_3329</name>
</gene>
<dbReference type="InterPro" id="IPR002559">
    <property type="entry name" value="Transposase_11"/>
</dbReference>
<sequence>MGKTDKLADEVRFGLEEALPGMRKTILKKLPLAVAAMIQARTPNTMELSTLLALNTERADMREQWLRRLLTNRLIRSAGVLEPFARRALEQAAAGGQTILLSMDQTDLGDRFAVLMISVRRGDRSLPLVWRIEEGEANIGFAGQQVLLEEVRAWLPEGAAVMLLADRFYPSVALFEWLLATGWQYRLRLKGNLLVDVGCAGIGTTGELAAGVRERYEANARLFEAGIPMAIGVLHEPGHPEPWIIAMDCPPNRAAVRDYGARWAIEPMFSDFKSRGFRLEDTKLEAPKRLDCLILIMALAMYWCVQAGQEDARCNPTATEKKPVSRPTPTIGVSAKPIAVPFPGSNAASAFS</sequence>
<dbReference type="SUPFAM" id="SSF53098">
    <property type="entry name" value="Ribonuclease H-like"/>
    <property type="match status" value="1"/>
</dbReference>
<dbReference type="eggNOG" id="COG3385">
    <property type="taxonomic scope" value="Bacteria"/>
</dbReference>
<evidence type="ECO:0000313" key="3">
    <source>
        <dbReference type="EMBL" id="ACV36593.1"/>
    </source>
</evidence>
<reference evidence="3" key="2">
    <citation type="submission" date="2009-09" db="EMBL/GenBank/DDBJ databases">
        <title>Complete sequence of chromosome of Candidatus Accumulibacter phosphatis clade IIA str. UW-1.</title>
        <authorList>
            <consortium name="US DOE Joint Genome Institute"/>
            <person name="Martin H.G."/>
            <person name="Ivanova N."/>
            <person name="Kunin V."/>
            <person name="Warnecke F."/>
            <person name="Barry K."/>
            <person name="He S."/>
            <person name="Salamov A."/>
            <person name="Szeto E."/>
            <person name="Dalin E."/>
            <person name="Pangilinan J.L."/>
            <person name="Lapidus A."/>
            <person name="Lowry S."/>
            <person name="Kyrpides N.C."/>
            <person name="McMahon K.D."/>
            <person name="Hugenholtz P."/>
        </authorList>
    </citation>
    <scope>NUCLEOTIDE SEQUENCE [LARGE SCALE GENOMIC DNA]</scope>
    <source>
        <strain evidence="3">UW-1</strain>
    </source>
</reference>
<organism evidence="3">
    <name type="scientific">Accumulibacter regalis</name>
    <dbReference type="NCBI Taxonomy" id="522306"/>
    <lineage>
        <taxon>Bacteria</taxon>
        <taxon>Pseudomonadati</taxon>
        <taxon>Pseudomonadota</taxon>
        <taxon>Betaproteobacteria</taxon>
        <taxon>Candidatus Accumulibacter</taxon>
    </lineage>
</organism>
<name>C7RIL9_ACCRE</name>
<dbReference type="HOGENOM" id="CLU_786714_0_0_4"/>
<dbReference type="AlphaFoldDB" id="C7RIL9"/>
<dbReference type="GO" id="GO:0004803">
    <property type="term" value="F:transposase activity"/>
    <property type="evidence" value="ECO:0007669"/>
    <property type="project" value="InterPro"/>
</dbReference>
<protein>
    <submittedName>
        <fullName evidence="3">Transposase IS4 family protein</fullName>
    </submittedName>
</protein>
<accession>C7RIL9</accession>
<dbReference type="Pfam" id="PF01609">
    <property type="entry name" value="DDE_Tnp_1"/>
    <property type="match status" value="1"/>
</dbReference>
<dbReference type="EMBL" id="CP001715">
    <property type="protein sequence ID" value="ACV36593.1"/>
    <property type="molecule type" value="Genomic_DNA"/>
</dbReference>
<feature type="domain" description="Transposase IS4-like" evidence="1">
    <location>
        <begin position="144"/>
        <end position="301"/>
    </location>
</feature>